<dbReference type="InterPro" id="IPR046449">
    <property type="entry name" value="DEGP_PDZ_sf"/>
</dbReference>
<keyword evidence="8" id="KW-1185">Reference proteome</keyword>
<gene>
    <name evidence="7" type="ORF">SCF082_LOCUS11017</name>
</gene>
<evidence type="ECO:0000259" key="6">
    <source>
        <dbReference type="Pfam" id="PF17815"/>
    </source>
</evidence>
<keyword evidence="1" id="KW-0645">Protease</keyword>
<organism evidence="7 8">
    <name type="scientific">Durusdinium trenchii</name>
    <dbReference type="NCBI Taxonomy" id="1381693"/>
    <lineage>
        <taxon>Eukaryota</taxon>
        <taxon>Sar</taxon>
        <taxon>Alveolata</taxon>
        <taxon>Dinophyceae</taxon>
        <taxon>Suessiales</taxon>
        <taxon>Symbiodiniaceae</taxon>
        <taxon>Durusdinium</taxon>
    </lineage>
</organism>
<evidence type="ECO:0000256" key="1">
    <source>
        <dbReference type="ARBA" id="ARBA00022670"/>
    </source>
</evidence>
<reference evidence="7 8" key="1">
    <citation type="submission" date="2024-02" db="EMBL/GenBank/DDBJ databases">
        <authorList>
            <person name="Chen Y."/>
            <person name="Shah S."/>
            <person name="Dougan E. K."/>
            <person name="Thang M."/>
            <person name="Chan C."/>
        </authorList>
    </citation>
    <scope>NUCLEOTIDE SEQUENCE [LARGE SCALE GENOMIC DNA]</scope>
</reference>
<feature type="region of interest" description="Disordered" evidence="4">
    <location>
        <begin position="23"/>
        <end position="43"/>
    </location>
</feature>
<evidence type="ECO:0000313" key="7">
    <source>
        <dbReference type="EMBL" id="CAK9011246.1"/>
    </source>
</evidence>
<dbReference type="Gene3D" id="2.40.10.10">
    <property type="entry name" value="Trypsin-like serine proteases"/>
    <property type="match status" value="1"/>
</dbReference>
<evidence type="ECO:0000256" key="4">
    <source>
        <dbReference type="SAM" id="MobiDB-lite"/>
    </source>
</evidence>
<feature type="signal peptide" evidence="5">
    <location>
        <begin position="1"/>
        <end position="16"/>
    </location>
</feature>
<keyword evidence="3" id="KW-0720">Serine protease</keyword>
<dbReference type="PANTHER" id="PTHR45980:SF9">
    <property type="entry name" value="PROTEASE DO-LIKE 10, MITOCHONDRIAL-RELATED"/>
    <property type="match status" value="1"/>
</dbReference>
<feature type="chain" id="PRO_5046805733" evidence="5">
    <location>
        <begin position="17"/>
        <end position="927"/>
    </location>
</feature>
<evidence type="ECO:0000313" key="8">
    <source>
        <dbReference type="Proteomes" id="UP001642464"/>
    </source>
</evidence>
<protein>
    <submittedName>
        <fullName evidence="7">Mitochondrial</fullName>
    </submittedName>
</protein>
<dbReference type="SUPFAM" id="SSF50156">
    <property type="entry name" value="PDZ domain-like"/>
    <property type="match status" value="1"/>
</dbReference>
<dbReference type="Pfam" id="PF13365">
    <property type="entry name" value="Trypsin_2"/>
    <property type="match status" value="1"/>
</dbReference>
<dbReference type="Gene3D" id="3.20.190.20">
    <property type="match status" value="1"/>
</dbReference>
<dbReference type="InterPro" id="IPR009003">
    <property type="entry name" value="Peptidase_S1_PA"/>
</dbReference>
<dbReference type="Gene3D" id="2.30.42.10">
    <property type="match status" value="1"/>
</dbReference>
<comment type="caution">
    <text evidence="7">The sequence shown here is derived from an EMBL/GenBank/DDBJ whole genome shotgun (WGS) entry which is preliminary data.</text>
</comment>
<keyword evidence="2" id="KW-0378">Hydrolase</keyword>
<evidence type="ECO:0000256" key="5">
    <source>
        <dbReference type="SAM" id="SignalP"/>
    </source>
</evidence>
<dbReference type="PANTHER" id="PTHR45980">
    <property type="match status" value="1"/>
</dbReference>
<dbReference type="Proteomes" id="UP001642464">
    <property type="component" value="Unassembled WGS sequence"/>
</dbReference>
<evidence type="ECO:0000256" key="3">
    <source>
        <dbReference type="ARBA" id="ARBA00022825"/>
    </source>
</evidence>
<dbReference type="InterPro" id="IPR036034">
    <property type="entry name" value="PDZ_sf"/>
</dbReference>
<keyword evidence="5" id="KW-0732">Signal</keyword>
<dbReference type="Pfam" id="PF17815">
    <property type="entry name" value="PDZ_3"/>
    <property type="match status" value="1"/>
</dbReference>
<accession>A0ABP0JA34</accession>
<dbReference type="SUPFAM" id="SSF50494">
    <property type="entry name" value="Trypsin-like serine proteases"/>
    <property type="match status" value="1"/>
</dbReference>
<feature type="domain" description="Protease Do-like PDZ" evidence="6">
    <location>
        <begin position="796"/>
        <end position="889"/>
    </location>
</feature>
<proteinExistence type="predicted"/>
<sequence>MGRWRILPLLVAAVLGWRSNKPSRMPNPASSLEMRSSSGEEEMEELSNTGLSKVLCTRRLPYFCNRLCVEVKTHTQDLVDFFTQSNSSDGESSLPNGLKVPDLTLDLAWMGCSTCTPELRVCSPGQPCRQDPKSSLRFPWIRIMPISLKSLIAGQCLSLSAMLVAPTVSAALLPFLGALAPYLGGVMGWASSRILDELLLGRYCLYLTTHVAGEVIAGTTLTQDSMCIDHLYTLHIPGIFGLVKARKVNNPESSLVCWPTAEAEALAAEGLLNSMEAMESDENEDEDDSLELPQIPHEALLRKDQVCREGANANVCVACTAVAQAVSWRMSELRTAVNEKGLSNSEDELGVVENKMLIHANTKEQCHGDADPKCLDDYSLCVLKPGQEEATACDATTVYHPEQEVPFCSFLCESTCGASMLAKAYCLVGEEHAGKTCRLERKAPEDFDHVRPSQFGGHWVHCDLGPQAKYTVQWQHRLLKIVEMRQVGNTTAVERAATGRQVMQLMAEPAPSAPEVTMLDAMLLRLAKLVGQETFQDASLEDDGFWADVRVPGAVSSGESFGLWTDAVPAGPGGAKRRVRMCSDEVSVVGYPTGGDGVSVTEGVVSRIEIQTYEHSGVDLLAVQIDAAVNPGNSGGPVLNEDSLLIGVAFQNQQNSQNIGYVIPVPVIEHFLKDTDPQDPSRSQGFCSLGIFYQGLENDQLRESLALEHRTGVYVRGLLPLSPAQGLVFPGDVLLELENRSISNDGTFYVGFQERLSFVYLIQLKFPGQKVSVKLWRPGTGELSLQVPVFPLQPLVPITVQDSLQPWFLYGGMLFVVLTVSESPGSKWLHDAPVDLVMLQKEGLKKDPEEQIVILSKCYPSRRTAGYSLLNERRVVSVNERAVRNLREMPGPLVPGNSTPRRSSSTSICPVWAATCERPSPPRPPRR</sequence>
<dbReference type="InterPro" id="IPR041517">
    <property type="entry name" value="DEGP_PDZ"/>
</dbReference>
<evidence type="ECO:0000256" key="2">
    <source>
        <dbReference type="ARBA" id="ARBA00022801"/>
    </source>
</evidence>
<dbReference type="EMBL" id="CAXAMM010006491">
    <property type="protein sequence ID" value="CAK9011246.1"/>
    <property type="molecule type" value="Genomic_DNA"/>
</dbReference>
<name>A0ABP0JA34_9DINO</name>
<dbReference type="InterPro" id="IPR043504">
    <property type="entry name" value="Peptidase_S1_PA_chymotrypsin"/>
</dbReference>